<feature type="chain" id="PRO_5016789739" description="LTXXQ motif family protein" evidence="2">
    <location>
        <begin position="23"/>
        <end position="179"/>
    </location>
</feature>
<dbReference type="InterPro" id="IPR012899">
    <property type="entry name" value="LTXXQ"/>
</dbReference>
<feature type="signal peptide" evidence="2">
    <location>
        <begin position="1"/>
        <end position="22"/>
    </location>
</feature>
<evidence type="ECO:0000313" key="3">
    <source>
        <dbReference type="EMBL" id="AXK83640.1"/>
    </source>
</evidence>
<dbReference type="GO" id="GO:0042597">
    <property type="term" value="C:periplasmic space"/>
    <property type="evidence" value="ECO:0007669"/>
    <property type="project" value="InterPro"/>
</dbReference>
<feature type="region of interest" description="Disordered" evidence="1">
    <location>
        <begin position="153"/>
        <end position="179"/>
    </location>
</feature>
<evidence type="ECO:0000256" key="2">
    <source>
        <dbReference type="SAM" id="SignalP"/>
    </source>
</evidence>
<name>A0A346A393_9HYPH</name>
<gene>
    <name evidence="3" type="ORF">DW352_25800</name>
</gene>
<reference evidence="3 4" key="1">
    <citation type="submission" date="2018-07" db="EMBL/GenBank/DDBJ databases">
        <authorList>
            <person name="Quirk P.G."/>
            <person name="Krulwich T.A."/>
        </authorList>
    </citation>
    <scope>NUCLEOTIDE SEQUENCE [LARGE SCALE GENOMIC DNA]</scope>
    <source>
        <strain evidence="3 4">CC-BB4</strain>
    </source>
</reference>
<dbReference type="Pfam" id="PF07813">
    <property type="entry name" value="LTXXQ"/>
    <property type="match status" value="1"/>
</dbReference>
<dbReference type="KEGG" id="ptaw:DW352_25800"/>
<evidence type="ECO:0000313" key="4">
    <source>
        <dbReference type="Proteomes" id="UP000254889"/>
    </source>
</evidence>
<evidence type="ECO:0000256" key="1">
    <source>
        <dbReference type="SAM" id="MobiDB-lite"/>
    </source>
</evidence>
<protein>
    <recommendedName>
        <fullName evidence="5">LTXXQ motif family protein</fullName>
    </recommendedName>
</protein>
<proteinExistence type="predicted"/>
<dbReference type="OrthoDB" id="8451554at2"/>
<dbReference type="Proteomes" id="UP000254889">
    <property type="component" value="Chromosome"/>
</dbReference>
<keyword evidence="2" id="KW-0732">Signal</keyword>
<keyword evidence="4" id="KW-1185">Reference proteome</keyword>
<dbReference type="AlphaFoldDB" id="A0A346A393"/>
<dbReference type="RefSeq" id="WP_115694019.1">
    <property type="nucleotide sequence ID" value="NZ_CP031417.1"/>
</dbReference>
<dbReference type="EMBL" id="CP031417">
    <property type="protein sequence ID" value="AXK83640.1"/>
    <property type="molecule type" value="Genomic_DNA"/>
</dbReference>
<accession>A0A346A393</accession>
<organism evidence="3 4">
    <name type="scientific">Pseudolabrys taiwanensis</name>
    <dbReference type="NCBI Taxonomy" id="331696"/>
    <lineage>
        <taxon>Bacteria</taxon>
        <taxon>Pseudomonadati</taxon>
        <taxon>Pseudomonadota</taxon>
        <taxon>Alphaproteobacteria</taxon>
        <taxon>Hyphomicrobiales</taxon>
        <taxon>Xanthobacteraceae</taxon>
        <taxon>Pseudolabrys</taxon>
    </lineage>
</organism>
<sequence length="179" mass="19524">MLKYVLAGTTALAIAGASLAYAQQPGADAPRRGPQWKAEDITAMGDARIAALKAGLKLTPDQEKNWPAVETAMRDLAKQRSERFAARASAEKPKDPIERLGLRGQMMQERGTALKKLADAAGPLYKSLDASQKRRFMVLARLDVRDGMMRHHGWRHHHRGGQGPGERGPMAPEGGPRAQ</sequence>
<evidence type="ECO:0008006" key="5">
    <source>
        <dbReference type="Google" id="ProtNLM"/>
    </source>
</evidence>